<sequence>MSDNAYHPKSPKQKLEPCELEIFTFARQIGVACAICLLVGSTGLIATSGQETWGFAHWFYLMLVTIGLGGTLIVQRFLRILMKHTRKELSIFDRHEMKI</sequence>
<feature type="transmembrane region" description="Helical" evidence="1">
    <location>
        <begin position="58"/>
        <end position="78"/>
    </location>
</feature>
<reference evidence="2 3" key="1">
    <citation type="submission" date="2019-06" db="EMBL/GenBank/DDBJ databases">
        <title>Metagenome assembled Genome of Spiribacter salinus SL48-SHIP from the microbial mat of Salt Lake 48 (Novosibirsk region, Russia).</title>
        <authorList>
            <person name="Shipova A."/>
            <person name="Rozanov A.S."/>
            <person name="Bryanskaya A.V."/>
            <person name="Peltek S.E."/>
        </authorList>
    </citation>
    <scope>NUCLEOTIDE SEQUENCE [LARGE SCALE GENOMIC DNA]</scope>
    <source>
        <strain evidence="2">SL48-SHIP-2</strain>
    </source>
</reference>
<proteinExistence type="predicted"/>
<dbReference type="EMBL" id="VIFK01000166">
    <property type="protein sequence ID" value="TQE98611.1"/>
    <property type="molecule type" value="Genomic_DNA"/>
</dbReference>
<evidence type="ECO:0000256" key="1">
    <source>
        <dbReference type="SAM" id="Phobius"/>
    </source>
</evidence>
<dbReference type="AlphaFoldDB" id="A0A540VPB4"/>
<gene>
    <name evidence="2" type="ORF">FKY71_12945</name>
</gene>
<keyword evidence="1" id="KW-0472">Membrane</keyword>
<evidence type="ECO:0000313" key="3">
    <source>
        <dbReference type="Proteomes" id="UP000315400"/>
    </source>
</evidence>
<feature type="transmembrane region" description="Helical" evidence="1">
    <location>
        <begin position="20"/>
        <end position="46"/>
    </location>
</feature>
<comment type="caution">
    <text evidence="2">The sequence shown here is derived from an EMBL/GenBank/DDBJ whole genome shotgun (WGS) entry which is preliminary data.</text>
</comment>
<name>A0A540VPB4_9GAMM</name>
<keyword evidence="1" id="KW-0812">Transmembrane</keyword>
<evidence type="ECO:0000313" key="2">
    <source>
        <dbReference type="EMBL" id="TQE98611.1"/>
    </source>
</evidence>
<protein>
    <submittedName>
        <fullName evidence="2">Uncharacterized protein</fullName>
    </submittedName>
</protein>
<keyword evidence="1" id="KW-1133">Transmembrane helix</keyword>
<accession>A0A540VPB4</accession>
<dbReference type="Proteomes" id="UP000315400">
    <property type="component" value="Unassembled WGS sequence"/>
</dbReference>
<organism evidence="2 3">
    <name type="scientific">Spiribacter salinus</name>
    <dbReference type="NCBI Taxonomy" id="1335746"/>
    <lineage>
        <taxon>Bacteria</taxon>
        <taxon>Pseudomonadati</taxon>
        <taxon>Pseudomonadota</taxon>
        <taxon>Gammaproteobacteria</taxon>
        <taxon>Chromatiales</taxon>
        <taxon>Ectothiorhodospiraceae</taxon>
        <taxon>Spiribacter</taxon>
    </lineage>
</organism>